<reference evidence="3" key="1">
    <citation type="journal article" date="2014" name="Int. J. Syst. Evol. Microbiol.">
        <title>Complete genome sequence of Corynebacterium casei LMG S-19264T (=DSM 44701T), isolated from a smear-ripened cheese.</title>
        <authorList>
            <consortium name="US DOE Joint Genome Institute (JGI-PGF)"/>
            <person name="Walter F."/>
            <person name="Albersmeier A."/>
            <person name="Kalinowski J."/>
            <person name="Ruckert C."/>
        </authorList>
    </citation>
    <scope>NUCLEOTIDE SEQUENCE</scope>
    <source>
        <strain evidence="3">CGMCC 1.15448</strain>
    </source>
</reference>
<dbReference type="PANTHER" id="PTHR34220:SF7">
    <property type="entry name" value="SENSOR HISTIDINE KINASE YPDA"/>
    <property type="match status" value="1"/>
</dbReference>
<dbReference type="RefSeq" id="WP_188928758.1">
    <property type="nucleotide sequence ID" value="NZ_BMJC01000001.1"/>
</dbReference>
<evidence type="ECO:0000313" key="3">
    <source>
        <dbReference type="EMBL" id="GGA87134.1"/>
    </source>
</evidence>
<dbReference type="InterPro" id="IPR010559">
    <property type="entry name" value="Sig_transdc_His_kin_internal"/>
</dbReference>
<name>A0A8J2U8S2_9BACT</name>
<dbReference type="Proteomes" id="UP000607559">
    <property type="component" value="Unassembled WGS sequence"/>
</dbReference>
<dbReference type="AlphaFoldDB" id="A0A8J2U8S2"/>
<feature type="domain" description="Signal transduction histidine kinase internal region" evidence="2">
    <location>
        <begin position="150"/>
        <end position="227"/>
    </location>
</feature>
<protein>
    <recommendedName>
        <fullName evidence="2">Signal transduction histidine kinase internal region domain-containing protein</fullName>
    </recommendedName>
</protein>
<dbReference type="InterPro" id="IPR050640">
    <property type="entry name" value="Bact_2-comp_sensor_kinase"/>
</dbReference>
<keyword evidence="4" id="KW-1185">Reference proteome</keyword>
<dbReference type="PANTHER" id="PTHR34220">
    <property type="entry name" value="SENSOR HISTIDINE KINASE YPDA"/>
    <property type="match status" value="1"/>
</dbReference>
<keyword evidence="1" id="KW-1133">Transmembrane helix</keyword>
<keyword evidence="1" id="KW-0472">Membrane</keyword>
<dbReference type="GO" id="GO:0016020">
    <property type="term" value="C:membrane"/>
    <property type="evidence" value="ECO:0007669"/>
    <property type="project" value="InterPro"/>
</dbReference>
<dbReference type="EMBL" id="BMJC01000001">
    <property type="protein sequence ID" value="GGA87134.1"/>
    <property type="molecule type" value="Genomic_DNA"/>
</dbReference>
<accession>A0A8J2U8S2</accession>
<dbReference type="Pfam" id="PF06580">
    <property type="entry name" value="His_kinase"/>
    <property type="match status" value="1"/>
</dbReference>
<dbReference type="SUPFAM" id="SSF55874">
    <property type="entry name" value="ATPase domain of HSP90 chaperone/DNA topoisomerase II/histidine kinase"/>
    <property type="match status" value="1"/>
</dbReference>
<proteinExistence type="predicted"/>
<feature type="transmembrane region" description="Helical" evidence="1">
    <location>
        <begin position="7"/>
        <end position="24"/>
    </location>
</feature>
<feature type="transmembrane region" description="Helical" evidence="1">
    <location>
        <begin position="113"/>
        <end position="130"/>
    </location>
</feature>
<keyword evidence="1" id="KW-0812">Transmembrane</keyword>
<feature type="transmembrane region" description="Helical" evidence="1">
    <location>
        <begin position="69"/>
        <end position="93"/>
    </location>
</feature>
<gene>
    <name evidence="3" type="ORF">GCM10011511_07820</name>
</gene>
<evidence type="ECO:0000313" key="4">
    <source>
        <dbReference type="Proteomes" id="UP000607559"/>
    </source>
</evidence>
<evidence type="ECO:0000256" key="1">
    <source>
        <dbReference type="SAM" id="Phobius"/>
    </source>
</evidence>
<comment type="caution">
    <text evidence="3">The sequence shown here is derived from an EMBL/GenBank/DDBJ whole genome shotgun (WGS) entry which is preliminary data.</text>
</comment>
<dbReference type="GO" id="GO:0000155">
    <property type="term" value="F:phosphorelay sensor kinase activity"/>
    <property type="evidence" value="ECO:0007669"/>
    <property type="project" value="InterPro"/>
</dbReference>
<evidence type="ECO:0000259" key="2">
    <source>
        <dbReference type="Pfam" id="PF06580"/>
    </source>
</evidence>
<sequence length="350" mass="41507">MKQHRIWISIGLWAGLYLCWIFLFRDRVFTVTRTLTVQFCYLLFVAANFYAQVYYAIPRLLNRKRYLAFALFLPGAITLSALLRTPLAIWLQVSYFRPGSPAPDFGTVFRDSFLNIFIWVMCLVAIRLVLEKIWFRQYMDTMEKERIRNELDFLKAQFNPHFLFNSINSIYGHIDRKNGKARNMLLSFSEMLRYQLYECDVDNIVIEKEIQYIRNYIALQQERKDEHLRVLVDIPEDVRGFTIAPLLLITFVENAFKYVSSHEDRENQVSISLHKEEDQLLFRAFNTRDEYGVRREMEKGGIGIANARRRLDLQYPGKHSLQITDGGDSFEVILRLNIKPHVVESRYSRR</sequence>
<organism evidence="3 4">
    <name type="scientific">Puia dinghuensis</name>
    <dbReference type="NCBI Taxonomy" id="1792502"/>
    <lineage>
        <taxon>Bacteria</taxon>
        <taxon>Pseudomonadati</taxon>
        <taxon>Bacteroidota</taxon>
        <taxon>Chitinophagia</taxon>
        <taxon>Chitinophagales</taxon>
        <taxon>Chitinophagaceae</taxon>
        <taxon>Puia</taxon>
    </lineage>
</organism>
<feature type="transmembrane region" description="Helical" evidence="1">
    <location>
        <begin position="36"/>
        <end position="57"/>
    </location>
</feature>
<dbReference type="InterPro" id="IPR036890">
    <property type="entry name" value="HATPase_C_sf"/>
</dbReference>
<reference evidence="3" key="2">
    <citation type="submission" date="2020-09" db="EMBL/GenBank/DDBJ databases">
        <authorList>
            <person name="Sun Q."/>
            <person name="Zhou Y."/>
        </authorList>
    </citation>
    <scope>NUCLEOTIDE SEQUENCE</scope>
    <source>
        <strain evidence="3">CGMCC 1.15448</strain>
    </source>
</reference>